<feature type="domain" description="Endonuclease/exonuclease/phosphatase" evidence="4">
    <location>
        <begin position="25"/>
        <end position="299"/>
    </location>
</feature>
<evidence type="ECO:0000256" key="2">
    <source>
        <dbReference type="ARBA" id="ARBA00022801"/>
    </source>
</evidence>
<dbReference type="Pfam" id="PF03372">
    <property type="entry name" value="Exo_endo_phos"/>
    <property type="match status" value="1"/>
</dbReference>
<comment type="similarity">
    <text evidence="1">Belongs to the CCR4/nocturin family.</text>
</comment>
<reference evidence="5" key="1">
    <citation type="journal article" date="2012" name="Biochem. J.">
        <title>Nocturnin in the demosponge Suberites domuncula: a potential circadian clock protein controlling glycogenin synthesis in sponges.</title>
        <authorList>
            <person name="Muller W.E."/>
            <person name="Wang X."/>
            <person name="Grebenjuk V.A."/>
            <person name="Korzhev M."/>
            <person name="Wiens M."/>
            <person name="Schlossmacher U."/>
            <person name="Schroder H.C."/>
        </authorList>
    </citation>
    <scope>NUCLEOTIDE SEQUENCE</scope>
    <source>
        <strain evidence="5">Adriatic Sea</strain>
    </source>
</reference>
<dbReference type="PANTHER" id="PTHR12121">
    <property type="entry name" value="CARBON CATABOLITE REPRESSOR PROTEIN 4"/>
    <property type="match status" value="1"/>
</dbReference>
<proteinExistence type="evidence at transcript level"/>
<dbReference type="InterPro" id="IPR005135">
    <property type="entry name" value="Endo/exonuclease/phosphatase"/>
</dbReference>
<dbReference type="SUPFAM" id="SSF56219">
    <property type="entry name" value="DNase I-like"/>
    <property type="match status" value="1"/>
</dbReference>
<keyword evidence="2" id="KW-0378">Hydrolase</keyword>
<dbReference type="InterPro" id="IPR050410">
    <property type="entry name" value="CCR4/nocturin_mRNA_transcr"/>
</dbReference>
<evidence type="ECO:0000256" key="1">
    <source>
        <dbReference type="ARBA" id="ARBA00010774"/>
    </source>
</evidence>
<name>M5BC26_SUBDO</name>
<gene>
    <name evidence="5" type="primary">noc</name>
</gene>
<dbReference type="Gene3D" id="3.60.10.10">
    <property type="entry name" value="Endonuclease/exonuclease/phosphatase"/>
    <property type="match status" value="1"/>
</dbReference>
<dbReference type="PANTHER" id="PTHR12121:SF45">
    <property type="entry name" value="NOCTURNIN"/>
    <property type="match status" value="1"/>
</dbReference>
<evidence type="ECO:0000256" key="3">
    <source>
        <dbReference type="ARBA" id="ARBA00023807"/>
    </source>
</evidence>
<accession>M5BC26</accession>
<dbReference type="GO" id="GO:0006139">
    <property type="term" value="P:nucleobase-containing compound metabolic process"/>
    <property type="evidence" value="ECO:0007669"/>
    <property type="project" value="UniProtKB-ARBA"/>
</dbReference>
<dbReference type="EMBL" id="HE663082">
    <property type="protein sequence ID" value="CCG00968.1"/>
    <property type="molecule type" value="mRNA"/>
</dbReference>
<organism evidence="5">
    <name type="scientific">Suberites domuncula</name>
    <name type="common">Sponge</name>
    <dbReference type="NCBI Taxonomy" id="55567"/>
    <lineage>
        <taxon>Eukaryota</taxon>
        <taxon>Metazoa</taxon>
        <taxon>Porifera</taxon>
        <taxon>Demospongiae</taxon>
        <taxon>Heteroscleromorpha</taxon>
        <taxon>Suberitida</taxon>
        <taxon>Suberitidae</taxon>
        <taxon>Suberites</taxon>
    </lineage>
</organism>
<dbReference type="InterPro" id="IPR036691">
    <property type="entry name" value="Endo/exonu/phosph_ase_sf"/>
</dbReference>
<sequence length="314" mass="34836">MDSGHRYSAGYVLPDDKAPYTLKVLQWNVLADALAHNNFIKCPEDVLKWSYRGPLILEEIICSGADIICLEEVDHFADYLEPNLSTQGFQGLFLPKTDSACLKFQPNYGPDGCALFFRSSMFKLIEKKEVSLKNTTGGISNQVAMLARLGLKKSGGGEGAPSQLSIGVTHLKAKKEGRALREAQGEHLLSEMASFAKDQYAIICGDFNAQADEPVYQHFTNNKAHQWLMLSSTYAGSYYDQKEPPLTSWKFRENGESKYTIDYIWASMDNIGVESILKVPTMEEIGENGLPCAKYPSDHVALCSCVTLYSKVVS</sequence>
<reference evidence="5" key="2">
    <citation type="submission" date="2012-02" db="EMBL/GenBank/DDBJ databases">
        <authorList>
            <person name="Mueller W."/>
        </authorList>
    </citation>
    <scope>NUCLEOTIDE SEQUENCE</scope>
    <source>
        <strain evidence="5">Adriatic Sea</strain>
    </source>
</reference>
<evidence type="ECO:0000313" key="5">
    <source>
        <dbReference type="EMBL" id="CCG00968.1"/>
    </source>
</evidence>
<dbReference type="GO" id="GO:0000175">
    <property type="term" value="F:3'-5'-RNA exonuclease activity"/>
    <property type="evidence" value="ECO:0007669"/>
    <property type="project" value="TreeGrafter"/>
</dbReference>
<dbReference type="AlphaFoldDB" id="M5BC26"/>
<protein>
    <recommendedName>
        <fullName evidence="3">Nocturnin</fullName>
    </recommendedName>
</protein>
<evidence type="ECO:0000259" key="4">
    <source>
        <dbReference type="Pfam" id="PF03372"/>
    </source>
</evidence>